<reference evidence="4 5" key="1">
    <citation type="journal article" date="2015" name="Int. J. Syst. Evol. Microbiol.">
        <title>Methanoculleus taiwanensis sp. nov., a methanogen isolated from deep marine sediment at the deformation front area near Taiwan.</title>
        <authorList>
            <person name="Weng C.Y."/>
            <person name="Chen S.C."/>
            <person name="Lai M.C."/>
            <person name="Wu S.Y."/>
            <person name="Lin S."/>
            <person name="Yang T.F."/>
            <person name="Chen P.C."/>
        </authorList>
    </citation>
    <scope>NUCLEOTIDE SEQUENCE [LARGE SCALE GENOMIC DNA]</scope>
    <source>
        <strain evidence="4 5">CYW4</strain>
    </source>
</reference>
<accession>A0A498H2R6</accession>
<evidence type="ECO:0000256" key="1">
    <source>
        <dbReference type="ARBA" id="ARBA00005046"/>
    </source>
</evidence>
<dbReference type="InterPro" id="IPR038987">
    <property type="entry name" value="MoeA-like"/>
</dbReference>
<proteinExistence type="predicted"/>
<dbReference type="Pfam" id="PF03454">
    <property type="entry name" value="MoeA_C"/>
    <property type="match status" value="1"/>
</dbReference>
<protein>
    <submittedName>
        <fullName evidence="4">Molybdenum cofactor biosynthesis protein MoeA</fullName>
    </submittedName>
</protein>
<gene>
    <name evidence="4" type="ORF">ABH15_02910</name>
</gene>
<name>A0A498H2R6_9EURY</name>
<evidence type="ECO:0000256" key="2">
    <source>
        <dbReference type="ARBA" id="ARBA00023150"/>
    </source>
</evidence>
<evidence type="ECO:0000313" key="5">
    <source>
        <dbReference type="Proteomes" id="UP000290932"/>
    </source>
</evidence>
<organism evidence="4 5">
    <name type="scientific">Methanoculleus taiwanensis</name>
    <dbReference type="NCBI Taxonomy" id="1550565"/>
    <lineage>
        <taxon>Archaea</taxon>
        <taxon>Methanobacteriati</taxon>
        <taxon>Methanobacteriota</taxon>
        <taxon>Stenosarchaea group</taxon>
        <taxon>Methanomicrobia</taxon>
        <taxon>Methanomicrobiales</taxon>
        <taxon>Methanomicrobiaceae</taxon>
        <taxon>Methanoculleus</taxon>
    </lineage>
</organism>
<dbReference type="InterPro" id="IPR001453">
    <property type="entry name" value="MoaB/Mog_dom"/>
</dbReference>
<dbReference type="Gene3D" id="2.40.340.10">
    <property type="entry name" value="MoeA, C-terminal, domain IV"/>
    <property type="match status" value="1"/>
</dbReference>
<dbReference type="PANTHER" id="PTHR10192:SF5">
    <property type="entry name" value="GEPHYRIN"/>
    <property type="match status" value="1"/>
</dbReference>
<dbReference type="OrthoDB" id="31371at2157"/>
<dbReference type="Pfam" id="PF00994">
    <property type="entry name" value="MoCF_biosynth"/>
    <property type="match status" value="1"/>
</dbReference>
<dbReference type="SUPFAM" id="SSF63882">
    <property type="entry name" value="MoeA N-terminal region -like"/>
    <property type="match status" value="1"/>
</dbReference>
<dbReference type="Gene3D" id="3.90.105.10">
    <property type="entry name" value="Molybdopterin biosynthesis moea protein, domain 2"/>
    <property type="match status" value="1"/>
</dbReference>
<dbReference type="GO" id="GO:0061599">
    <property type="term" value="F:molybdopterin molybdotransferase activity"/>
    <property type="evidence" value="ECO:0007669"/>
    <property type="project" value="TreeGrafter"/>
</dbReference>
<dbReference type="NCBIfam" id="NF045515">
    <property type="entry name" value="Glp_gephyrin"/>
    <property type="match status" value="1"/>
</dbReference>
<dbReference type="Pfam" id="PF03453">
    <property type="entry name" value="MoeA_N"/>
    <property type="match status" value="1"/>
</dbReference>
<dbReference type="CDD" id="cd00887">
    <property type="entry name" value="MoeA"/>
    <property type="match status" value="1"/>
</dbReference>
<dbReference type="GO" id="GO:0006777">
    <property type="term" value="P:Mo-molybdopterin cofactor biosynthetic process"/>
    <property type="evidence" value="ECO:0007669"/>
    <property type="project" value="UniProtKB-KW"/>
</dbReference>
<dbReference type="InterPro" id="IPR036135">
    <property type="entry name" value="MoeA_linker/N_sf"/>
</dbReference>
<evidence type="ECO:0000259" key="3">
    <source>
        <dbReference type="SMART" id="SM00852"/>
    </source>
</evidence>
<dbReference type="Gene3D" id="3.40.980.10">
    <property type="entry name" value="MoaB/Mog-like domain"/>
    <property type="match status" value="1"/>
</dbReference>
<dbReference type="SUPFAM" id="SSF63867">
    <property type="entry name" value="MoeA C-terminal domain-like"/>
    <property type="match status" value="1"/>
</dbReference>
<dbReference type="Proteomes" id="UP000290932">
    <property type="component" value="Unassembled WGS sequence"/>
</dbReference>
<dbReference type="InterPro" id="IPR005111">
    <property type="entry name" value="MoeA_C_domain_IV"/>
</dbReference>
<dbReference type="InterPro" id="IPR036688">
    <property type="entry name" value="MoeA_C_domain_IV_sf"/>
</dbReference>
<dbReference type="InterPro" id="IPR036425">
    <property type="entry name" value="MoaB/Mog-like_dom_sf"/>
</dbReference>
<dbReference type="SUPFAM" id="SSF53218">
    <property type="entry name" value="Molybdenum cofactor biosynthesis proteins"/>
    <property type="match status" value="1"/>
</dbReference>
<dbReference type="SMART" id="SM00852">
    <property type="entry name" value="MoCF_biosynth"/>
    <property type="match status" value="1"/>
</dbReference>
<feature type="domain" description="MoaB/Mog" evidence="3">
    <location>
        <begin position="185"/>
        <end position="322"/>
    </location>
</feature>
<keyword evidence="5" id="KW-1185">Reference proteome</keyword>
<dbReference type="GO" id="GO:0005829">
    <property type="term" value="C:cytosol"/>
    <property type="evidence" value="ECO:0007669"/>
    <property type="project" value="TreeGrafter"/>
</dbReference>
<dbReference type="Gene3D" id="2.170.190.11">
    <property type="entry name" value="Molybdopterin biosynthesis moea protein, domain 3"/>
    <property type="match status" value="1"/>
</dbReference>
<dbReference type="InterPro" id="IPR005110">
    <property type="entry name" value="MoeA_linker/N"/>
</dbReference>
<comment type="caution">
    <text evidence="4">The sequence shown here is derived from an EMBL/GenBank/DDBJ whole genome shotgun (WGS) entry which is preliminary data.</text>
</comment>
<comment type="pathway">
    <text evidence="1">Cofactor biosynthesis; molybdopterin biosynthesis.</text>
</comment>
<evidence type="ECO:0000313" key="4">
    <source>
        <dbReference type="EMBL" id="RXE57093.1"/>
    </source>
</evidence>
<sequence length="400" mass="41616">MRLFLQVVPVSEAVRVVRSIAPPVPKESVPLEDALHRILAADVRADVDIPGFDRSTVDGYAVAAADTVGAGEAIPAMLHYRGRVAMGGRDPGSVAPGSCMYVPTGGVLPKGADAVAMIEYCEQLGDDVLVHRPVAPGENVVFADEDFAAGEVVLESGRALSPRDIGVAAAAGAGEVSVMRIPRVGIISTGNELVPIVAAPRPGEVRDVNSYLCGTYLMERGCHPVYYGIVRDDRENLAATLSAALDQCDLVLISGGSSKDERDNTAAVITSLGEVLVHGVAIAPGKPTILGQAAGKPVIGLPGHPASTYVVLVAIVDHLLAAMMQTEVSRRTVSAVLAENVPSAKGREDYVRVMVKEGRATPVFGKSGLLNTLTRSTGLVRVPAGSEGLEVGEAVEVIVW</sequence>
<dbReference type="PANTHER" id="PTHR10192">
    <property type="entry name" value="MOLYBDOPTERIN BIOSYNTHESIS PROTEIN"/>
    <property type="match status" value="1"/>
</dbReference>
<dbReference type="AlphaFoldDB" id="A0A498H2R6"/>
<dbReference type="UniPathway" id="UPA00344"/>
<dbReference type="NCBIfam" id="TIGR00177">
    <property type="entry name" value="molyb_syn"/>
    <property type="match status" value="1"/>
</dbReference>
<keyword evidence="2" id="KW-0501">Molybdenum cofactor biosynthesis</keyword>
<dbReference type="EMBL" id="LHQS01000001">
    <property type="protein sequence ID" value="RXE57093.1"/>
    <property type="molecule type" value="Genomic_DNA"/>
</dbReference>
<dbReference type="RefSeq" id="WP_128692855.1">
    <property type="nucleotide sequence ID" value="NZ_LHQS01000001.1"/>
</dbReference>